<comment type="caution">
    <text evidence="2">The sequence shown here is derived from an EMBL/GenBank/DDBJ whole genome shotgun (WGS) entry which is preliminary data.</text>
</comment>
<dbReference type="Proteomes" id="UP001528912">
    <property type="component" value="Unassembled WGS sequence"/>
</dbReference>
<gene>
    <name evidence="2" type="ORF">P4R38_03320</name>
</gene>
<keyword evidence="3" id="KW-1185">Reference proteome</keyword>
<protein>
    <recommendedName>
        <fullName evidence="4">ParB/Sulfiredoxin domain-containing protein</fullName>
    </recommendedName>
</protein>
<evidence type="ECO:0000313" key="2">
    <source>
        <dbReference type="EMBL" id="MDF8263278.1"/>
    </source>
</evidence>
<sequence length="514" mass="56131">MQWPIEMADLGQLVLDPLNVRVREGQGDGLTSMDGVLAEEKIAGYMLAEAKLLDLIHSILRDGYLDNEIPVATSAGDGKGLIVLEGNRRITALKVIQRPELLGPEAAKVERLKSRYPGNPAPTQIRVMLAPSRAAAQPLLARLHIGQAKEPWIREQQAIFFHSQLSDDLSVDDLRIMYPAEKPGEIRRLIMMGEMRDMIRSLDFPDDALRDFVLTSKLKMTVFEYVYRPKKLSSALGLDFNRDGLLPTKNATGAQQRALLYVLGRLESGTLNTRSPDLIAKHEGPHEAFVGRLRRIMHGEDPGSDAAEPGPEPERQRGAAAPGEGARGSGSADEGGTGGKGASSGGSEAHPKTDESAPGATRGPNRGDTKSRLNMTGFEYAGTSAGVRRRFEEVGRIDVRDFPNATHDLLRTILECAIKDFFKAEGDPFPPKATIGNCIEKLSRHFQSNFRMTALINGINRKGRMGSEQYAGTADALNAANHEPDHFVDAREVHASWEKIKPIVIEIIGKKSGA</sequence>
<proteinExistence type="predicted"/>
<feature type="compositionally biased region" description="Gly residues" evidence="1">
    <location>
        <begin position="325"/>
        <end position="344"/>
    </location>
</feature>
<dbReference type="EMBL" id="JAROAV010000010">
    <property type="protein sequence ID" value="MDF8263278.1"/>
    <property type="molecule type" value="Genomic_DNA"/>
</dbReference>
<evidence type="ECO:0008006" key="4">
    <source>
        <dbReference type="Google" id="ProtNLM"/>
    </source>
</evidence>
<dbReference type="RefSeq" id="WP_277191041.1">
    <property type="nucleotide sequence ID" value="NZ_JAROAV010000010.1"/>
</dbReference>
<evidence type="ECO:0000313" key="3">
    <source>
        <dbReference type="Proteomes" id="UP001528912"/>
    </source>
</evidence>
<name>A0ABT6C3Z9_9MICO</name>
<evidence type="ECO:0000256" key="1">
    <source>
        <dbReference type="SAM" id="MobiDB-lite"/>
    </source>
</evidence>
<accession>A0ABT6C3Z9</accession>
<feature type="region of interest" description="Disordered" evidence="1">
    <location>
        <begin position="298"/>
        <end position="377"/>
    </location>
</feature>
<organism evidence="2 3">
    <name type="scientific">Luteipulveratus flavus</name>
    <dbReference type="NCBI Taxonomy" id="3031728"/>
    <lineage>
        <taxon>Bacteria</taxon>
        <taxon>Bacillati</taxon>
        <taxon>Actinomycetota</taxon>
        <taxon>Actinomycetes</taxon>
        <taxon>Micrococcales</taxon>
        <taxon>Dermacoccaceae</taxon>
        <taxon>Luteipulveratus</taxon>
    </lineage>
</organism>
<reference evidence="2 3" key="1">
    <citation type="submission" date="2023-03" db="EMBL/GenBank/DDBJ databases">
        <title>YIM 133296 draft genome.</title>
        <authorList>
            <person name="Xiong L."/>
        </authorList>
    </citation>
    <scope>NUCLEOTIDE SEQUENCE [LARGE SCALE GENOMIC DNA]</scope>
    <source>
        <strain evidence="2 3">YIM 133296</strain>
    </source>
</reference>